<accession>A0A6B2GWN7</accession>
<comment type="caution">
    <text evidence="1">The sequence shown here is derived from an EMBL/GenBank/DDBJ whole genome shotgun (WGS) entry which is preliminary data.</text>
</comment>
<dbReference type="Proteomes" id="UP000478546">
    <property type="component" value="Unassembled WGS sequence"/>
</dbReference>
<protein>
    <submittedName>
        <fullName evidence="1">Transposase family protein</fullName>
    </submittedName>
</protein>
<dbReference type="AlphaFoldDB" id="A0A6B2GWN7"/>
<keyword evidence="2" id="KW-1185">Reference proteome</keyword>
<organism evidence="1 2">
    <name type="scientific">Pontibacter fetidus</name>
    <dbReference type="NCBI Taxonomy" id="2700082"/>
    <lineage>
        <taxon>Bacteria</taxon>
        <taxon>Pseudomonadati</taxon>
        <taxon>Bacteroidota</taxon>
        <taxon>Cytophagia</taxon>
        <taxon>Cytophagales</taxon>
        <taxon>Hymenobacteraceae</taxon>
        <taxon>Pontibacter</taxon>
    </lineage>
</organism>
<evidence type="ECO:0000313" key="1">
    <source>
        <dbReference type="EMBL" id="NDK55235.1"/>
    </source>
</evidence>
<sequence>MKAGPLSSIFRKLICLGKGEQMQNSEVSLLACLREVPDFRRPQGRRYPLAETLCMMVMSIMSGCC</sequence>
<reference evidence="1 2" key="1">
    <citation type="submission" date="2020-01" db="EMBL/GenBank/DDBJ databases">
        <authorList>
            <person name="Kim M.K."/>
        </authorList>
    </citation>
    <scope>NUCLEOTIDE SEQUENCE [LARGE SCALE GENOMIC DNA]</scope>
    <source>
        <strain evidence="1 2">BT213</strain>
    </source>
</reference>
<dbReference type="EMBL" id="JAAEAA010000004">
    <property type="protein sequence ID" value="NDK55235.1"/>
    <property type="molecule type" value="Genomic_DNA"/>
</dbReference>
<proteinExistence type="predicted"/>
<gene>
    <name evidence="1" type="ORF">GWO68_04815</name>
</gene>
<evidence type="ECO:0000313" key="2">
    <source>
        <dbReference type="Proteomes" id="UP000478546"/>
    </source>
</evidence>
<name>A0A6B2GWN7_9BACT</name>
<feature type="non-terminal residue" evidence="1">
    <location>
        <position position="65"/>
    </location>
</feature>